<keyword evidence="3" id="KW-1185">Reference proteome</keyword>
<feature type="region of interest" description="Disordered" evidence="1">
    <location>
        <begin position="291"/>
        <end position="322"/>
    </location>
</feature>
<accession>A0AAF1B7C8</accession>
<organism evidence="2 3">
    <name type="scientific">Daucus carota subsp. sativus</name>
    <name type="common">Carrot</name>
    <dbReference type="NCBI Taxonomy" id="79200"/>
    <lineage>
        <taxon>Eukaryota</taxon>
        <taxon>Viridiplantae</taxon>
        <taxon>Streptophyta</taxon>
        <taxon>Embryophyta</taxon>
        <taxon>Tracheophyta</taxon>
        <taxon>Spermatophyta</taxon>
        <taxon>Magnoliopsida</taxon>
        <taxon>eudicotyledons</taxon>
        <taxon>Gunneridae</taxon>
        <taxon>Pentapetalae</taxon>
        <taxon>asterids</taxon>
        <taxon>campanulids</taxon>
        <taxon>Apiales</taxon>
        <taxon>Apiaceae</taxon>
        <taxon>Apioideae</taxon>
        <taxon>Scandiceae</taxon>
        <taxon>Daucinae</taxon>
        <taxon>Daucus</taxon>
        <taxon>Daucus sect. Daucus</taxon>
    </lineage>
</organism>
<proteinExistence type="predicted"/>
<evidence type="ECO:0000313" key="3">
    <source>
        <dbReference type="Proteomes" id="UP000077755"/>
    </source>
</evidence>
<reference evidence="2" key="1">
    <citation type="journal article" date="2016" name="Nat. Genet.">
        <title>A high-quality carrot genome assembly provides new insights into carotenoid accumulation and asterid genome evolution.</title>
        <authorList>
            <person name="Iorizzo M."/>
            <person name="Ellison S."/>
            <person name="Senalik D."/>
            <person name="Zeng P."/>
            <person name="Satapoomin P."/>
            <person name="Huang J."/>
            <person name="Bowman M."/>
            <person name="Iovene M."/>
            <person name="Sanseverino W."/>
            <person name="Cavagnaro P."/>
            <person name="Yildiz M."/>
            <person name="Macko-Podgorni A."/>
            <person name="Moranska E."/>
            <person name="Grzebelus E."/>
            <person name="Grzebelus D."/>
            <person name="Ashrafi H."/>
            <person name="Zheng Z."/>
            <person name="Cheng S."/>
            <person name="Spooner D."/>
            <person name="Van Deynze A."/>
            <person name="Simon P."/>
        </authorList>
    </citation>
    <scope>NUCLEOTIDE SEQUENCE</scope>
    <source>
        <tissue evidence="2">Leaf</tissue>
    </source>
</reference>
<evidence type="ECO:0000256" key="1">
    <source>
        <dbReference type="SAM" id="MobiDB-lite"/>
    </source>
</evidence>
<dbReference type="AlphaFoldDB" id="A0AAF1B7C8"/>
<dbReference type="EMBL" id="CP093349">
    <property type="protein sequence ID" value="WOH08915.1"/>
    <property type="molecule type" value="Genomic_DNA"/>
</dbReference>
<dbReference type="Proteomes" id="UP000077755">
    <property type="component" value="Chromosome 7"/>
</dbReference>
<gene>
    <name evidence="2" type="ORF">DCAR_0728366</name>
</gene>
<name>A0AAF1B7C8_DAUCS</name>
<feature type="region of interest" description="Disordered" evidence="1">
    <location>
        <begin position="140"/>
        <end position="169"/>
    </location>
</feature>
<protein>
    <submittedName>
        <fullName evidence="2">Uncharacterized protein</fullName>
    </submittedName>
</protein>
<dbReference type="PANTHER" id="PTHR36810:SF1">
    <property type="entry name" value="OS05G0232200 PROTEIN"/>
    <property type="match status" value="1"/>
</dbReference>
<evidence type="ECO:0000313" key="2">
    <source>
        <dbReference type="EMBL" id="WOH08915.1"/>
    </source>
</evidence>
<feature type="compositionally biased region" description="Basic and acidic residues" evidence="1">
    <location>
        <begin position="291"/>
        <end position="308"/>
    </location>
</feature>
<dbReference type="PANTHER" id="PTHR36810">
    <property type="entry name" value="BNACNNG47150D PROTEIN"/>
    <property type="match status" value="1"/>
</dbReference>
<sequence>MPGTIHVSVLEFKGIASSSPPSSVFLKVSLGKTEYQTWDKGDFSFPLTTLRDSLTVTIQDPEGNEISKIGVHSMAIVEKGIWDDLFPLQEGGHVHMKLQFNLNEEERSRIRGMRELALKKKQLEELSKDTRYFNMASDASDSVASSPINNEVSGKESALPYSDTISRNLQSNNGKEEALLQKHIAPNATDNSEESSSSKMSLRTEVQHLPVRKNDTHPHLSQNNSLISGGTESVAKIKPVLLRMEDTPAGKHEKQFPQRKPASSIMKMINAFETTLVQVESAEADAIMKIKSESNKDQDHSSTDERSSASKASSVLKQEEKGSVQLQPSDVYAWQEGSEKFSFFKGLKEVKSEYLNEYLGSSNEKQKTVAPHEDEQHQHGSSTAWIFPNDARRMCVTSGVTAHAVGPEEMKESETDTLNLRNSKPECWADNAFTGSVKHAIKIAIVVGFGALVLFTRQREPRYMLTLFTNKLQSLREQILS</sequence>
<reference evidence="2" key="2">
    <citation type="submission" date="2022-03" db="EMBL/GenBank/DDBJ databases">
        <title>Draft title - Genomic analysis of global carrot germplasm unveils the trajectory of domestication and the origin of high carotenoid orange carrot.</title>
        <authorList>
            <person name="Iorizzo M."/>
            <person name="Ellison S."/>
            <person name="Senalik D."/>
            <person name="Macko-Podgorni A."/>
            <person name="Grzebelus D."/>
            <person name="Bostan H."/>
            <person name="Rolling W."/>
            <person name="Curaba J."/>
            <person name="Simon P."/>
        </authorList>
    </citation>
    <scope>NUCLEOTIDE SEQUENCE</scope>
    <source>
        <tissue evidence="2">Leaf</tissue>
    </source>
</reference>